<comment type="caution">
    <text evidence="1">The sequence shown here is derived from an EMBL/GenBank/DDBJ whole genome shotgun (WGS) entry which is preliminary data.</text>
</comment>
<evidence type="ECO:0000313" key="1">
    <source>
        <dbReference type="EMBL" id="OXU24393.1"/>
    </source>
</evidence>
<organism evidence="1 2">
    <name type="scientific">Trichomalopsis sarcophagae</name>
    <dbReference type="NCBI Taxonomy" id="543379"/>
    <lineage>
        <taxon>Eukaryota</taxon>
        <taxon>Metazoa</taxon>
        <taxon>Ecdysozoa</taxon>
        <taxon>Arthropoda</taxon>
        <taxon>Hexapoda</taxon>
        <taxon>Insecta</taxon>
        <taxon>Pterygota</taxon>
        <taxon>Neoptera</taxon>
        <taxon>Endopterygota</taxon>
        <taxon>Hymenoptera</taxon>
        <taxon>Apocrita</taxon>
        <taxon>Proctotrupomorpha</taxon>
        <taxon>Chalcidoidea</taxon>
        <taxon>Pteromalidae</taxon>
        <taxon>Pteromalinae</taxon>
        <taxon>Trichomalopsis</taxon>
    </lineage>
</organism>
<reference evidence="1 2" key="1">
    <citation type="journal article" date="2017" name="Curr. Biol.">
        <title>The Evolution of Venom by Co-option of Single-Copy Genes.</title>
        <authorList>
            <person name="Martinson E.O."/>
            <person name="Mrinalini"/>
            <person name="Kelkar Y.D."/>
            <person name="Chang C.H."/>
            <person name="Werren J.H."/>
        </authorList>
    </citation>
    <scope>NUCLEOTIDE SEQUENCE [LARGE SCALE GENOMIC DNA]</scope>
    <source>
        <strain evidence="1 2">Alberta</strain>
        <tissue evidence="1">Whole body</tissue>
    </source>
</reference>
<name>A0A232F1F2_9HYME</name>
<proteinExistence type="predicted"/>
<keyword evidence="2" id="KW-1185">Reference proteome</keyword>
<protein>
    <submittedName>
        <fullName evidence="1">Uncharacterized protein</fullName>
    </submittedName>
</protein>
<sequence length="90" mass="10513">MRSSSERIRGLRHLRRPRKYQNWFPRTKARLERCGIDLRTIFQIYKSEMDGIKHGPLVIGPITASAAGLKERTRYSRQITLRYKGVGIKA</sequence>
<evidence type="ECO:0000313" key="2">
    <source>
        <dbReference type="Proteomes" id="UP000215335"/>
    </source>
</evidence>
<dbReference type="AlphaFoldDB" id="A0A232F1F2"/>
<dbReference type="EMBL" id="NNAY01001312">
    <property type="protein sequence ID" value="OXU24393.1"/>
    <property type="molecule type" value="Genomic_DNA"/>
</dbReference>
<accession>A0A232F1F2</accession>
<dbReference type="Proteomes" id="UP000215335">
    <property type="component" value="Unassembled WGS sequence"/>
</dbReference>
<gene>
    <name evidence="1" type="ORF">TSAR_016371</name>
</gene>